<dbReference type="EMBL" id="JAHHHN010000001">
    <property type="protein sequence ID" value="MBW4559774.1"/>
    <property type="molecule type" value="Genomic_DNA"/>
</dbReference>
<organism evidence="3 4">
    <name type="scientific">Mojavia pulchra JT2-VF2</name>
    <dbReference type="NCBI Taxonomy" id="287848"/>
    <lineage>
        <taxon>Bacteria</taxon>
        <taxon>Bacillati</taxon>
        <taxon>Cyanobacteriota</taxon>
        <taxon>Cyanophyceae</taxon>
        <taxon>Nostocales</taxon>
        <taxon>Nostocaceae</taxon>
    </lineage>
</organism>
<dbReference type="InterPro" id="IPR019734">
    <property type="entry name" value="TPR_rpt"/>
</dbReference>
<dbReference type="InterPro" id="IPR011990">
    <property type="entry name" value="TPR-like_helical_dom_sf"/>
</dbReference>
<feature type="repeat" description="TPR" evidence="1">
    <location>
        <begin position="27"/>
        <end position="60"/>
    </location>
</feature>
<dbReference type="PROSITE" id="PS50005">
    <property type="entry name" value="TPR"/>
    <property type="match status" value="1"/>
</dbReference>
<evidence type="ECO:0000256" key="1">
    <source>
        <dbReference type="PROSITE-ProRule" id="PRU00339"/>
    </source>
</evidence>
<feature type="transmembrane region" description="Helical" evidence="2">
    <location>
        <begin position="473"/>
        <end position="494"/>
    </location>
</feature>
<reference evidence="3" key="1">
    <citation type="submission" date="2021-05" db="EMBL/GenBank/DDBJ databases">
        <authorList>
            <person name="Pietrasiak N."/>
            <person name="Ward R."/>
            <person name="Stajich J.E."/>
            <person name="Kurbessoian T."/>
        </authorList>
    </citation>
    <scope>NUCLEOTIDE SEQUENCE</scope>
    <source>
        <strain evidence="3">JT2-VF2</strain>
    </source>
</reference>
<keyword evidence="2" id="KW-0812">Transmembrane</keyword>
<keyword evidence="2" id="KW-0472">Membrane</keyword>
<comment type="caution">
    <text evidence="3">The sequence shown here is derived from an EMBL/GenBank/DDBJ whole genome shotgun (WGS) entry which is preliminary data.</text>
</comment>
<evidence type="ECO:0000313" key="3">
    <source>
        <dbReference type="EMBL" id="MBW4559774.1"/>
    </source>
</evidence>
<gene>
    <name evidence="3" type="ORF">KME32_01240</name>
</gene>
<reference evidence="3" key="2">
    <citation type="journal article" date="2022" name="Microbiol. Resour. Announc.">
        <title>Metagenome Sequencing to Explore Phylogenomics of Terrestrial Cyanobacteria.</title>
        <authorList>
            <person name="Ward R.D."/>
            <person name="Stajich J.E."/>
            <person name="Johansen J.R."/>
            <person name="Huntemann M."/>
            <person name="Clum A."/>
            <person name="Foster B."/>
            <person name="Foster B."/>
            <person name="Roux S."/>
            <person name="Palaniappan K."/>
            <person name="Varghese N."/>
            <person name="Mukherjee S."/>
            <person name="Reddy T.B.K."/>
            <person name="Daum C."/>
            <person name="Copeland A."/>
            <person name="Chen I.A."/>
            <person name="Ivanova N.N."/>
            <person name="Kyrpides N.C."/>
            <person name="Shapiro N."/>
            <person name="Eloe-Fadrosh E.A."/>
            <person name="Pietrasiak N."/>
        </authorList>
    </citation>
    <scope>NUCLEOTIDE SEQUENCE</scope>
    <source>
        <strain evidence="3">JT2-VF2</strain>
    </source>
</reference>
<keyword evidence="2" id="KW-1133">Transmembrane helix</keyword>
<dbReference type="AlphaFoldDB" id="A0A951UDW4"/>
<name>A0A951UDW4_9NOST</name>
<dbReference type="Gene3D" id="1.25.40.10">
    <property type="entry name" value="Tetratricopeptide repeat domain"/>
    <property type="match status" value="1"/>
</dbReference>
<dbReference type="SMART" id="SM00028">
    <property type="entry name" value="TPR"/>
    <property type="match status" value="2"/>
</dbReference>
<evidence type="ECO:0000256" key="2">
    <source>
        <dbReference type="SAM" id="Phobius"/>
    </source>
</evidence>
<proteinExistence type="predicted"/>
<dbReference type="Proteomes" id="UP000715781">
    <property type="component" value="Unassembled WGS sequence"/>
</dbReference>
<accession>A0A951UDW4</accession>
<sequence length="511" mass="59762">MTKISEEVKSLVEATMEQAEILGLPEDEKFYLLGNTLSSKGEFNLALKAYDSAIKINSKKPEYLNNRNSDLKRKIILMNYQFFEQEAFLEVIGKKPEYQVFLLEGQGYSNAIEKISPDVLKLQYEILVIKNYLDIIKKFPDYGKAYLSLASTYIEIDEFQKSVDSYQNFIQAYEEGKFVFNYIVGGIDQMVSGSSELETNILTSINYLNESHKKQCIQAFHEALEKTFWFKYANNGRVSVSKLEYFEPCMKFISIENSEIKIPDYLPDNIKEEIEFNWIQDKLNSSEGQFWQKYSQGGYNLVKNQGEFSNFLIYVNPNSETLKISSWIPCDIKRKIEFNWIQDKLNSSEGQFWQKYSQGGYNLVKKQSEFQIFLNYINCNNEKLEIPNWLPDNIRQKIVSNWNKERLNSVEGQFWQAYSQSGYKLVKKQAQFEKYLHLVRYGTGKFEIPDWLPDNLKQKINFRRQKEKQQSNLKLALCLVGCFIGSIALILMVFRTDSVSQPSEVQEEVIN</sequence>
<keyword evidence="1" id="KW-0802">TPR repeat</keyword>
<dbReference type="SUPFAM" id="SSF48452">
    <property type="entry name" value="TPR-like"/>
    <property type="match status" value="1"/>
</dbReference>
<evidence type="ECO:0000313" key="4">
    <source>
        <dbReference type="Proteomes" id="UP000715781"/>
    </source>
</evidence>
<protein>
    <submittedName>
        <fullName evidence="3">Tetratricopeptide repeat protein</fullName>
    </submittedName>
</protein>